<feature type="domain" description="C2H2-type" evidence="8">
    <location>
        <begin position="392"/>
        <end position="414"/>
    </location>
</feature>
<feature type="domain" description="C2H2-type" evidence="8">
    <location>
        <begin position="67"/>
        <end position="89"/>
    </location>
</feature>
<dbReference type="PROSITE" id="PS50157">
    <property type="entry name" value="ZINC_FINGER_C2H2_2"/>
    <property type="match status" value="5"/>
</dbReference>
<proteinExistence type="predicted"/>
<feature type="compositionally biased region" description="Basic and acidic residues" evidence="7">
    <location>
        <begin position="817"/>
        <end position="842"/>
    </location>
</feature>
<feature type="region of interest" description="Disordered" evidence="7">
    <location>
        <begin position="311"/>
        <end position="384"/>
    </location>
</feature>
<feature type="compositionally biased region" description="Low complexity" evidence="7">
    <location>
        <begin position="634"/>
        <end position="644"/>
    </location>
</feature>
<evidence type="ECO:0000256" key="5">
    <source>
        <dbReference type="ARBA" id="ARBA00023242"/>
    </source>
</evidence>
<feature type="region of interest" description="Disordered" evidence="7">
    <location>
        <begin position="1"/>
        <end position="63"/>
    </location>
</feature>
<feature type="compositionally biased region" description="Low complexity" evidence="7">
    <location>
        <begin position="216"/>
        <end position="232"/>
    </location>
</feature>
<evidence type="ECO:0000259" key="8">
    <source>
        <dbReference type="PROSITE" id="PS50157"/>
    </source>
</evidence>
<feature type="domain" description="C2H2-type" evidence="8">
    <location>
        <begin position="675"/>
        <end position="702"/>
    </location>
</feature>
<dbReference type="PANTHER" id="PTHR24396:SF29">
    <property type="entry name" value="PROTEIN WIZ ISOFORM X1"/>
    <property type="match status" value="1"/>
</dbReference>
<feature type="compositionally biased region" description="Low complexity" evidence="7">
    <location>
        <begin position="746"/>
        <end position="784"/>
    </location>
</feature>
<comment type="subcellular location">
    <subcellularLocation>
        <location evidence="1">Nucleus</location>
    </subcellularLocation>
</comment>
<gene>
    <name evidence="10" type="primary">wiza</name>
</gene>
<dbReference type="GeneID" id="105903437"/>
<keyword evidence="3 6" id="KW-0863">Zinc-finger</keyword>
<dbReference type="OrthoDB" id="8963894at2759"/>
<sequence>MPVSATFNDHGSQCTQIKPSGSNSGPQEAERKQDMILGNIKKSVNVQRKSMETPATPSTGSDLSELQKCELCGTCFETRRGLSSHARCHLRQLGVSVSESSGAPIELLYRLIEERDGQLPKPPPKVNTSKKHKGLHAVKRDGQVQGPALKIKISNLVRKKYSIFSATARKSSAGASSRLSLPSVFPASPAVKKAVVSASSSSSFSLSPLHVEDSGTSAERSPPATTAPAASAKPLWAPQETDAPLNLMNMDPSGRDDVHVCELCGAWFETRKGLSSHARAHLRTFGIDSMEAKGAPIDALHQFMISKGLKPGSANMQSGDGREADLTPTASVKRPAQPSPSPKAVSKGLSLPTPPVKRFKTSSSSSEGPPSHESPLKDDESAKSDGELARDIVCEFCGELFMRSQSLSSHARSHLRQLGITEWTVQGSPMATLREVMAQRGVTSILKLPSNTSSQTAPARSPLKIPPPPPSPLRVPSPLKASGPSLGLGLALDPGPATLLHKLPKARKGSRFVNKPKDEPMEVDVSEVLVLPGPSRSGIPQSLVRSDFSSANTPVRAPKSEQDVNQAFECDYCNETFDSRKALSCHARAHLRHLGVRWPAQASPIDALHKLMQREGTARASEVKLEPSVWRRQSSSPGASTPAPGALPPAPAALTPAPGEPAAKGGKASSEAFDATCELCGFDFENRKALASHARAHLRQQGVEWRTNGSPIETLSAWMQKEPGKVAELHKRYLMGDLPHVKRRSTTSPSFSSDSEMLHGSSHRSSSSLRSSLGLLHGSRASGLGSSGGKGGKSHGNQGSTQGSSGAHSDLNVRLPRGSDRRPPKHQSHTESRAREANEPKPSRSGNIPSLVPRPPETPLVKQFGKVYSLKCRFCEKEFHGPLSVQEDWVRHLQEHILNLKKEGAATSPPSPLPQPTSPILLTLQPV</sequence>
<feature type="region of interest" description="Disordered" evidence="7">
    <location>
        <begin position="618"/>
        <end position="667"/>
    </location>
</feature>
<dbReference type="GO" id="GO:0000981">
    <property type="term" value="F:DNA-binding transcription factor activity, RNA polymerase II-specific"/>
    <property type="evidence" value="ECO:0007669"/>
    <property type="project" value="TreeGrafter"/>
</dbReference>
<feature type="compositionally biased region" description="Pro residues" evidence="7">
    <location>
        <begin position="464"/>
        <end position="475"/>
    </location>
</feature>
<dbReference type="GO" id="GO:0008270">
    <property type="term" value="F:zinc ion binding"/>
    <property type="evidence" value="ECO:0007669"/>
    <property type="project" value="UniProtKB-KW"/>
</dbReference>
<accession>A0A6P8F4T5</accession>
<protein>
    <submittedName>
        <fullName evidence="10">Protein Wiz isoform X1</fullName>
    </submittedName>
</protein>
<evidence type="ECO:0000313" key="10">
    <source>
        <dbReference type="RefSeq" id="XP_031419909.1"/>
    </source>
</evidence>
<organism evidence="9 10">
    <name type="scientific">Clupea harengus</name>
    <name type="common">Atlantic herring</name>
    <dbReference type="NCBI Taxonomy" id="7950"/>
    <lineage>
        <taxon>Eukaryota</taxon>
        <taxon>Metazoa</taxon>
        <taxon>Chordata</taxon>
        <taxon>Craniata</taxon>
        <taxon>Vertebrata</taxon>
        <taxon>Euteleostomi</taxon>
        <taxon>Actinopterygii</taxon>
        <taxon>Neopterygii</taxon>
        <taxon>Teleostei</taxon>
        <taxon>Clupei</taxon>
        <taxon>Clupeiformes</taxon>
        <taxon>Clupeoidei</taxon>
        <taxon>Clupeidae</taxon>
        <taxon>Clupea</taxon>
    </lineage>
</organism>
<feature type="compositionally biased region" description="Polar residues" evidence="7">
    <location>
        <begin position="1"/>
        <end position="26"/>
    </location>
</feature>
<dbReference type="CTD" id="556689"/>
<dbReference type="PANTHER" id="PTHR24396">
    <property type="entry name" value="ZINC FINGER PROTEIN"/>
    <property type="match status" value="1"/>
</dbReference>
<feature type="domain" description="C2H2-type" evidence="8">
    <location>
        <begin position="259"/>
        <end position="281"/>
    </location>
</feature>
<dbReference type="RefSeq" id="XP_031419909.1">
    <property type="nucleotide sequence ID" value="XM_031564049.2"/>
</dbReference>
<feature type="compositionally biased region" description="Basic and acidic residues" evidence="7">
    <location>
        <begin position="374"/>
        <end position="384"/>
    </location>
</feature>
<feature type="domain" description="C2H2-type" evidence="8">
    <location>
        <begin position="568"/>
        <end position="598"/>
    </location>
</feature>
<dbReference type="SMART" id="SM00355">
    <property type="entry name" value="ZnF_C2H2"/>
    <property type="match status" value="6"/>
</dbReference>
<evidence type="ECO:0000313" key="9">
    <source>
        <dbReference type="Proteomes" id="UP000515152"/>
    </source>
</evidence>
<dbReference type="KEGG" id="char:105903437"/>
<evidence type="ECO:0000256" key="1">
    <source>
        <dbReference type="ARBA" id="ARBA00004123"/>
    </source>
</evidence>
<feature type="compositionally biased region" description="Polar residues" evidence="7">
    <location>
        <begin position="797"/>
        <end position="807"/>
    </location>
</feature>
<feature type="region of interest" description="Disordered" evidence="7">
    <location>
        <begin position="204"/>
        <end position="237"/>
    </location>
</feature>
<dbReference type="AlphaFoldDB" id="A0A6P8F4T5"/>
<dbReference type="Pfam" id="PF23015">
    <property type="entry name" value="zf-WIZ"/>
    <property type="match status" value="1"/>
</dbReference>
<evidence type="ECO:0000256" key="6">
    <source>
        <dbReference type="PROSITE-ProRule" id="PRU00042"/>
    </source>
</evidence>
<dbReference type="InterPro" id="IPR013087">
    <property type="entry name" value="Znf_C2H2_type"/>
</dbReference>
<reference evidence="10" key="1">
    <citation type="submission" date="2025-08" db="UniProtKB">
        <authorList>
            <consortium name="RefSeq"/>
        </authorList>
    </citation>
    <scope>IDENTIFICATION</scope>
</reference>
<dbReference type="SUPFAM" id="SSF57667">
    <property type="entry name" value="beta-beta-alpha zinc fingers"/>
    <property type="match status" value="2"/>
</dbReference>
<feature type="compositionally biased region" description="Polar residues" evidence="7">
    <location>
        <begin position="42"/>
        <end position="63"/>
    </location>
</feature>
<evidence type="ECO:0000256" key="2">
    <source>
        <dbReference type="ARBA" id="ARBA00022723"/>
    </source>
</evidence>
<keyword evidence="9" id="KW-1185">Reference proteome</keyword>
<dbReference type="GO" id="GO:0000978">
    <property type="term" value="F:RNA polymerase II cis-regulatory region sequence-specific DNA binding"/>
    <property type="evidence" value="ECO:0007669"/>
    <property type="project" value="TreeGrafter"/>
</dbReference>
<feature type="region of interest" description="Disordered" evidence="7">
    <location>
        <begin position="740"/>
        <end position="859"/>
    </location>
</feature>
<dbReference type="InterPro" id="IPR036236">
    <property type="entry name" value="Znf_C2H2_sf"/>
</dbReference>
<dbReference type="PROSITE" id="PS00028">
    <property type="entry name" value="ZINC_FINGER_C2H2_1"/>
    <property type="match status" value="5"/>
</dbReference>
<feature type="compositionally biased region" description="Low complexity" evidence="7">
    <location>
        <begin position="362"/>
        <end position="373"/>
    </location>
</feature>
<dbReference type="InterPro" id="IPR051643">
    <property type="entry name" value="Transcr_Reg_ZincFinger"/>
</dbReference>
<evidence type="ECO:0000256" key="7">
    <source>
        <dbReference type="SAM" id="MobiDB-lite"/>
    </source>
</evidence>
<keyword evidence="2" id="KW-0479">Metal-binding</keyword>
<name>A0A6P8F4T5_CLUHA</name>
<evidence type="ECO:0000256" key="3">
    <source>
        <dbReference type="ARBA" id="ARBA00022771"/>
    </source>
</evidence>
<dbReference type="InterPro" id="IPR055125">
    <property type="entry name" value="Wiz_C_Znf"/>
</dbReference>
<feature type="compositionally biased region" description="Low complexity" evidence="7">
    <location>
        <begin position="652"/>
        <end position="667"/>
    </location>
</feature>
<dbReference type="Proteomes" id="UP000515152">
    <property type="component" value="Chromosome 26"/>
</dbReference>
<feature type="region of interest" description="Disordered" evidence="7">
    <location>
        <begin position="445"/>
        <end position="480"/>
    </location>
</feature>
<keyword evidence="5" id="KW-0539">Nucleus</keyword>
<evidence type="ECO:0000256" key="4">
    <source>
        <dbReference type="ARBA" id="ARBA00022833"/>
    </source>
</evidence>
<dbReference type="GO" id="GO:0005634">
    <property type="term" value="C:nucleus"/>
    <property type="evidence" value="ECO:0007669"/>
    <property type="project" value="UniProtKB-SubCell"/>
</dbReference>
<keyword evidence="4" id="KW-0862">Zinc</keyword>